<gene>
    <name evidence="2" type="ORF">PSTG_04519</name>
</gene>
<keyword evidence="3" id="KW-1185">Reference proteome</keyword>
<evidence type="ECO:0000256" key="1">
    <source>
        <dbReference type="SAM" id="MobiDB-lite"/>
    </source>
</evidence>
<feature type="compositionally biased region" description="Polar residues" evidence="1">
    <location>
        <begin position="106"/>
        <end position="127"/>
    </location>
</feature>
<protein>
    <recommendedName>
        <fullName evidence="4">Reverse transcriptase domain-containing protein</fullName>
    </recommendedName>
</protein>
<name>A0A0L0VSQ6_9BASI</name>
<dbReference type="PANTHER" id="PTHR33050:SF7">
    <property type="entry name" value="RIBONUCLEASE H"/>
    <property type="match status" value="1"/>
</dbReference>
<accession>A0A0L0VSQ6</accession>
<dbReference type="SUPFAM" id="SSF56672">
    <property type="entry name" value="DNA/RNA polymerases"/>
    <property type="match status" value="1"/>
</dbReference>
<dbReference type="EMBL" id="AJIL01000024">
    <property type="protein sequence ID" value="KNF02314.1"/>
    <property type="molecule type" value="Genomic_DNA"/>
</dbReference>
<sequence>MYLFTTFAKWVSIHKEHCDRIVAKNGFMAGLRYNVNVRTNVFAYRVMVNGKAAVADISIFRRDIFEDVYLDARNFGELGLSDNPYAPNGARADWDPLTGAPKNPSRLLNQRSNSNRPSDDGNQSGTSGQRQKKGGYQGKNFNPDFAKQRGQGGGGATNSSKTPENVFLTEKLNTFHYSIPNDPNVVRHTSPNPWPLQVTCEMNIPEWEASLAKAELLPEFQDVIDGFKNGFPQGIPQHGCGQLVHFTPQNHASAMLARDKIKDSIRKEVAAKQMFGPYTHDEVHQHFPFFRSNPLGAVINGDGSLRPINDLSFPRDDSSIPSVNSFVDADNFPTTWDDFNCVSRFFCAQAEPCLLALFDWEKAYRQIPTATDQWPYLMYVDTRITFGGVAGCGSFGRPADAWKQLMMKEFDLITIFCWVDDNLFIKKVNSDVGMEAVVKRSDQLGVKTNTGKYSDFQTEQKFIGFIQNGLDKTVRLPPGKLQDRITQIRALQVEGKKYRYNEVEVLAGRLNHVSYLLPQLRCYLCGLYGWLQSWHNRKASRMVTNTVKEDLDYWLTTLCTFKETRLISNPEPTNIGWVGDALTSFGIGVLIGRHWTQFQLANGWEGKTKPFRNIAWVETVAIRVGIAMVQKLGVRPGKNLIVFTDNTTTEGVIRNRQSNEFHLNEQWKKIQALLVELQVNLTPMRVSSEENKADGLSRGDKTGVKPEFILPVLLPLDLDPFLIQCS</sequence>
<dbReference type="Proteomes" id="UP000054564">
    <property type="component" value="Unassembled WGS sequence"/>
</dbReference>
<organism evidence="2 3">
    <name type="scientific">Puccinia striiformis f. sp. tritici PST-78</name>
    <dbReference type="NCBI Taxonomy" id="1165861"/>
    <lineage>
        <taxon>Eukaryota</taxon>
        <taxon>Fungi</taxon>
        <taxon>Dikarya</taxon>
        <taxon>Basidiomycota</taxon>
        <taxon>Pucciniomycotina</taxon>
        <taxon>Pucciniomycetes</taxon>
        <taxon>Pucciniales</taxon>
        <taxon>Pucciniaceae</taxon>
        <taxon>Puccinia</taxon>
    </lineage>
</organism>
<dbReference type="InterPro" id="IPR052055">
    <property type="entry name" value="Hepadnavirus_pol/RT"/>
</dbReference>
<dbReference type="InterPro" id="IPR043502">
    <property type="entry name" value="DNA/RNA_pol_sf"/>
</dbReference>
<evidence type="ECO:0008006" key="4">
    <source>
        <dbReference type="Google" id="ProtNLM"/>
    </source>
</evidence>
<dbReference type="PANTHER" id="PTHR33050">
    <property type="entry name" value="REVERSE TRANSCRIPTASE DOMAIN-CONTAINING PROTEIN"/>
    <property type="match status" value="1"/>
</dbReference>
<dbReference type="AlphaFoldDB" id="A0A0L0VSQ6"/>
<evidence type="ECO:0000313" key="3">
    <source>
        <dbReference type="Proteomes" id="UP000054564"/>
    </source>
</evidence>
<proteinExistence type="predicted"/>
<reference evidence="3" key="1">
    <citation type="submission" date="2014-03" db="EMBL/GenBank/DDBJ databases">
        <title>The Genome Sequence of Puccinia striiformis f. sp. tritici PST-78.</title>
        <authorList>
            <consortium name="The Broad Institute Genome Sequencing Platform"/>
            <person name="Cuomo C."/>
            <person name="Hulbert S."/>
            <person name="Chen X."/>
            <person name="Walker B."/>
            <person name="Young S.K."/>
            <person name="Zeng Q."/>
            <person name="Gargeya S."/>
            <person name="Fitzgerald M."/>
            <person name="Haas B."/>
            <person name="Abouelleil A."/>
            <person name="Alvarado L."/>
            <person name="Arachchi H.M."/>
            <person name="Berlin A.M."/>
            <person name="Chapman S.B."/>
            <person name="Goldberg J."/>
            <person name="Griggs A."/>
            <person name="Gujja S."/>
            <person name="Hansen M."/>
            <person name="Howarth C."/>
            <person name="Imamovic A."/>
            <person name="Larimer J."/>
            <person name="McCowan C."/>
            <person name="Montmayeur A."/>
            <person name="Murphy C."/>
            <person name="Neiman D."/>
            <person name="Pearson M."/>
            <person name="Priest M."/>
            <person name="Roberts A."/>
            <person name="Saif S."/>
            <person name="Shea T."/>
            <person name="Sisk P."/>
            <person name="Sykes S."/>
            <person name="Wortman J."/>
            <person name="Nusbaum C."/>
            <person name="Birren B."/>
        </authorList>
    </citation>
    <scope>NUCLEOTIDE SEQUENCE [LARGE SCALE GENOMIC DNA]</scope>
    <source>
        <strain evidence="3">race PST-78</strain>
    </source>
</reference>
<dbReference type="STRING" id="1165861.A0A0L0VSQ6"/>
<comment type="caution">
    <text evidence="2">The sequence shown here is derived from an EMBL/GenBank/DDBJ whole genome shotgun (WGS) entry which is preliminary data.</text>
</comment>
<evidence type="ECO:0000313" key="2">
    <source>
        <dbReference type="EMBL" id="KNF02314.1"/>
    </source>
</evidence>
<feature type="region of interest" description="Disordered" evidence="1">
    <location>
        <begin position="90"/>
        <end position="162"/>
    </location>
</feature>